<dbReference type="SUPFAM" id="SSF54427">
    <property type="entry name" value="NTF2-like"/>
    <property type="match status" value="1"/>
</dbReference>
<dbReference type="InterPro" id="IPR007627">
    <property type="entry name" value="RNA_pol_sigma70_r2"/>
</dbReference>
<comment type="similarity">
    <text evidence="1">Belongs to the sigma-70 factor family. ECF subfamily.</text>
</comment>
<dbReference type="PANTHER" id="PTHR43133:SF65">
    <property type="entry name" value="ECF RNA POLYMERASE SIGMA FACTOR SIGG"/>
    <property type="match status" value="1"/>
</dbReference>
<evidence type="ECO:0000256" key="5">
    <source>
        <dbReference type="ARBA" id="ARBA00023163"/>
    </source>
</evidence>
<dbReference type="Gene3D" id="1.10.10.10">
    <property type="entry name" value="Winged helix-like DNA-binding domain superfamily/Winged helix DNA-binding domain"/>
    <property type="match status" value="1"/>
</dbReference>
<evidence type="ECO:0000256" key="1">
    <source>
        <dbReference type="ARBA" id="ARBA00010641"/>
    </source>
</evidence>
<evidence type="ECO:0000256" key="3">
    <source>
        <dbReference type="ARBA" id="ARBA00023015"/>
    </source>
</evidence>
<accession>A0A438M0D7</accession>
<dbReference type="InterPro" id="IPR039425">
    <property type="entry name" value="RNA_pol_sigma-70-like"/>
</dbReference>
<keyword evidence="5" id="KW-0804">Transcription</keyword>
<dbReference type="AlphaFoldDB" id="A0A438M0D7"/>
<dbReference type="SUPFAM" id="SSF88659">
    <property type="entry name" value="Sigma3 and sigma4 domains of RNA polymerase sigma factors"/>
    <property type="match status" value="1"/>
</dbReference>
<comment type="subunit">
    <text evidence="2">Interacts transiently with the RNA polymerase catalytic core formed by RpoA, RpoB, RpoC and RpoZ (2 alpha, 1 beta, 1 beta' and 1 omega subunit) to form the RNA polymerase holoenzyme that can initiate transcription.</text>
</comment>
<evidence type="ECO:0000256" key="2">
    <source>
        <dbReference type="ARBA" id="ARBA00011344"/>
    </source>
</evidence>
<dbReference type="InterPro" id="IPR014305">
    <property type="entry name" value="RNA_pol_sigma-G_actinobac"/>
</dbReference>
<dbReference type="NCBIfam" id="TIGR02960">
    <property type="entry name" value="SigX5"/>
    <property type="match status" value="1"/>
</dbReference>
<protein>
    <submittedName>
        <fullName evidence="9">RNA polymerase ECF family sigma subunit</fullName>
    </submittedName>
</protein>
<dbReference type="Proteomes" id="UP000284824">
    <property type="component" value="Unassembled WGS sequence"/>
</dbReference>
<feature type="domain" description="RNA polymerase sigma-70 region 2" evidence="6">
    <location>
        <begin position="29"/>
        <end position="94"/>
    </location>
</feature>
<proteinExistence type="inferred from homology"/>
<comment type="caution">
    <text evidence="9">The sequence shown here is derived from an EMBL/GenBank/DDBJ whole genome shotgun (WGS) entry which is preliminary data.</text>
</comment>
<dbReference type="SUPFAM" id="SSF88946">
    <property type="entry name" value="Sigma2 domain of RNA polymerase sigma factors"/>
    <property type="match status" value="1"/>
</dbReference>
<feature type="domain" description="RNA polymerase sigma factor 70 region 4 type 2" evidence="7">
    <location>
        <begin position="142"/>
        <end position="191"/>
    </location>
</feature>
<evidence type="ECO:0000313" key="10">
    <source>
        <dbReference type="Proteomes" id="UP000284824"/>
    </source>
</evidence>
<dbReference type="InterPro" id="IPR013249">
    <property type="entry name" value="RNA_pol_sigma70_r4_t2"/>
</dbReference>
<dbReference type="Gene3D" id="1.10.1740.10">
    <property type="match status" value="1"/>
</dbReference>
<keyword evidence="3" id="KW-0805">Transcription regulation</keyword>
<reference evidence="9 10" key="1">
    <citation type="submission" date="2019-01" db="EMBL/GenBank/DDBJ databases">
        <title>Sequencing the genomes of 1000 actinobacteria strains.</title>
        <authorList>
            <person name="Klenk H.-P."/>
        </authorList>
    </citation>
    <scope>NUCLEOTIDE SEQUENCE [LARGE SCALE GENOMIC DNA]</scope>
    <source>
        <strain evidence="9 10">DSM 43925</strain>
    </source>
</reference>
<gene>
    <name evidence="9" type="ORF">EDD27_1607</name>
</gene>
<evidence type="ECO:0000313" key="9">
    <source>
        <dbReference type="EMBL" id="RVX39259.1"/>
    </source>
</evidence>
<dbReference type="InterPro" id="IPR013325">
    <property type="entry name" value="RNA_pol_sigma_r2"/>
</dbReference>
<dbReference type="EMBL" id="SAUN01000001">
    <property type="protein sequence ID" value="RVX39259.1"/>
    <property type="molecule type" value="Genomic_DNA"/>
</dbReference>
<dbReference type="GO" id="GO:0016987">
    <property type="term" value="F:sigma factor activity"/>
    <property type="evidence" value="ECO:0007669"/>
    <property type="project" value="UniProtKB-KW"/>
</dbReference>
<name>A0A438M0D7_9ACTN</name>
<evidence type="ECO:0000256" key="4">
    <source>
        <dbReference type="ARBA" id="ARBA00023082"/>
    </source>
</evidence>
<dbReference type="NCBIfam" id="TIGR02937">
    <property type="entry name" value="sigma70-ECF"/>
    <property type="match status" value="1"/>
</dbReference>
<dbReference type="OrthoDB" id="3500555at2"/>
<sequence>MATTPADAAALLAAARAGDRDAFGRLVGPLREELRAHCYRLLGSVHDADDAVQDTLDRAWRSLARFEDRGTLRSWLYKIATNRALTLIERRGRRELPTDLSPEAAPVAEVAWLEPYPDRLMGWTAELGPEARAVAKESVELAFVAALQHLSARQRAALLLRDVLGYAAAEAADQLDTTVAAVNSALQRARKVLAELLPEPSQRQALDMLGEPGQRDLARRYAAAWEAGDVDAIVAMLTEDAKYSMPPLTTWYQGHDGIRGFLAEGPLTSRWRFLPARANGQLAFGTYLWDEQRAAYVPAGLDLVVVRGTRIAEVVSFLEADFADFDLPPQLPR</sequence>
<dbReference type="RefSeq" id="WP_127931788.1">
    <property type="nucleotide sequence ID" value="NZ_SAUN01000001.1"/>
</dbReference>
<evidence type="ECO:0000259" key="8">
    <source>
        <dbReference type="Pfam" id="PF12680"/>
    </source>
</evidence>
<dbReference type="InterPro" id="IPR014284">
    <property type="entry name" value="RNA_pol_sigma-70_dom"/>
</dbReference>
<dbReference type="CDD" id="cd06171">
    <property type="entry name" value="Sigma70_r4"/>
    <property type="match status" value="1"/>
</dbReference>
<dbReference type="GO" id="GO:0006352">
    <property type="term" value="P:DNA-templated transcription initiation"/>
    <property type="evidence" value="ECO:0007669"/>
    <property type="project" value="InterPro"/>
</dbReference>
<feature type="domain" description="SnoaL-like" evidence="8">
    <location>
        <begin position="218"/>
        <end position="313"/>
    </location>
</feature>
<dbReference type="GO" id="GO:0003677">
    <property type="term" value="F:DNA binding"/>
    <property type="evidence" value="ECO:0007669"/>
    <property type="project" value="InterPro"/>
</dbReference>
<dbReference type="InterPro" id="IPR036388">
    <property type="entry name" value="WH-like_DNA-bd_sf"/>
</dbReference>
<dbReference type="InterPro" id="IPR037401">
    <property type="entry name" value="SnoaL-like"/>
</dbReference>
<dbReference type="Pfam" id="PF04542">
    <property type="entry name" value="Sigma70_r2"/>
    <property type="match status" value="1"/>
</dbReference>
<organism evidence="9 10">
    <name type="scientific">Nonomuraea polychroma</name>
    <dbReference type="NCBI Taxonomy" id="46176"/>
    <lineage>
        <taxon>Bacteria</taxon>
        <taxon>Bacillati</taxon>
        <taxon>Actinomycetota</taxon>
        <taxon>Actinomycetes</taxon>
        <taxon>Streptosporangiales</taxon>
        <taxon>Streptosporangiaceae</taxon>
        <taxon>Nonomuraea</taxon>
    </lineage>
</organism>
<evidence type="ECO:0000259" key="7">
    <source>
        <dbReference type="Pfam" id="PF08281"/>
    </source>
</evidence>
<dbReference type="InterPro" id="IPR032710">
    <property type="entry name" value="NTF2-like_dom_sf"/>
</dbReference>
<dbReference type="PANTHER" id="PTHR43133">
    <property type="entry name" value="RNA POLYMERASE ECF-TYPE SIGMA FACTO"/>
    <property type="match status" value="1"/>
</dbReference>
<dbReference type="NCBIfam" id="NF006089">
    <property type="entry name" value="PRK08241.1"/>
    <property type="match status" value="1"/>
</dbReference>
<dbReference type="Pfam" id="PF08281">
    <property type="entry name" value="Sigma70_r4_2"/>
    <property type="match status" value="1"/>
</dbReference>
<dbReference type="Gene3D" id="3.10.450.50">
    <property type="match status" value="1"/>
</dbReference>
<keyword evidence="4" id="KW-0731">Sigma factor</keyword>
<keyword evidence="10" id="KW-1185">Reference proteome</keyword>
<evidence type="ECO:0000259" key="6">
    <source>
        <dbReference type="Pfam" id="PF04542"/>
    </source>
</evidence>
<dbReference type="InterPro" id="IPR013324">
    <property type="entry name" value="RNA_pol_sigma_r3/r4-like"/>
</dbReference>
<dbReference type="Pfam" id="PF12680">
    <property type="entry name" value="SnoaL_2"/>
    <property type="match status" value="1"/>
</dbReference>